<comment type="catalytic activity">
    <reaction evidence="1 14">
        <text>GTP = 3',5'-cyclic GMP + diphosphate</text>
        <dbReference type="Rhea" id="RHEA:13665"/>
        <dbReference type="ChEBI" id="CHEBI:33019"/>
        <dbReference type="ChEBI" id="CHEBI:37565"/>
        <dbReference type="ChEBI" id="CHEBI:57746"/>
        <dbReference type="EC" id="4.6.1.2"/>
    </reaction>
</comment>
<dbReference type="CDD" id="cd07302">
    <property type="entry name" value="CHD"/>
    <property type="match status" value="1"/>
</dbReference>
<sequence>MGIAANQQVQSTNIGFAVCGGAIGLAIDKLNEEQKINNWEFEVFTNYTECDRAAAAGAAVTFFDDYNVDLVIAPPCTQGADPVASLSKYYEKTVLAWGYVADAKYANADKYPFLTTMVVNTLTLTNAVIEVLSILNYNQIAILYTTNEVQFCDGAVSDFESALGDSNLNIAINWKQRLSTDNETYYNQLRTAKTRARIFVLCMDDINERRDFMIRTTQLGMVNDEYVYILFTIRRYGFGQATTGSTLLSNGLTPLWEGLGNSKDGNDEIVKQAMSKWLIIDVDSVVLDPEYLNFFRNASSKRVREPPLNCNTEACQNNTNSSAPGYARNLYDAVYMYGLALNQTEDPRLSGAVSINSNNTRDAVYFLYGLNTNFDQQPLINISYVNFVKQVTKLYKSESEIWANRGGIKPLNIPLCGLLGDQCPVDFWDAYLVYVIVGSVVIFLLFLAALAFVGFIFRSKKLEQERLNSEWQIPFNKLQKPPSKKDRQSKRSLQSGPSSIMTGESSRFTIEGEFGLYKVFIYEKEPVLTMKLHSKSMDKKLLDHFSKVRKLDHGNVNKFIGLSIDGVEFIAVWRMCSRGSLQDIISRGNLNLDPFFVFCLIRDVAEGLHYLHSSFLGVHGRLKSSVCLVNDSWQVKISDYGLLALDSTKEIAKIDYLWVAPEILQSISDPTPESDVYSFAIVSSEIITRKPVWNLTNRQESVDELIYLIRKGGHQPIRPDLVTDDLEINSALLHLIRDCWCQASSDRPKMEVVCKMLQDMMPKSKSNLMDHVFAMMEEYTSTLEREVDERTKELVAEKKKADVLLGRMLPRKVAEKLKLGQSVEPEGFDSVTIFFSDIVKFTQLTSKCTPFQVVNILNELYSNFDSIIEQCDAYKVESIGDGYLVVSGLPARNGFNHIQVIVNMSLDFMDYVSKFRISHLPNDRVELRIGINSGPCVAGVVGLSMPRYCLFGDTVNTASRMESNGKPSHIHLSSEAYILLMTHFPNEFITESRGEVIIKGKGVMETFWVLRRKGSSSDTNQEKPKKMQPIIETKSMDRPNFEVQPKKREVLTPKQTLQIPNSNNDGGLYREFKNNTSIDVL</sequence>
<dbReference type="SUPFAM" id="SSF53822">
    <property type="entry name" value="Periplasmic binding protein-like I"/>
    <property type="match status" value="1"/>
</dbReference>
<keyword evidence="5" id="KW-0732">Signal</keyword>
<evidence type="ECO:0000256" key="10">
    <source>
        <dbReference type="ARBA" id="ARBA00023180"/>
    </source>
</evidence>
<evidence type="ECO:0000256" key="11">
    <source>
        <dbReference type="ARBA" id="ARBA00023239"/>
    </source>
</evidence>
<dbReference type="InterPro" id="IPR029787">
    <property type="entry name" value="Nucleotide_cyclase"/>
</dbReference>
<evidence type="ECO:0000256" key="5">
    <source>
        <dbReference type="ARBA" id="ARBA00022729"/>
    </source>
</evidence>
<evidence type="ECO:0000256" key="1">
    <source>
        <dbReference type="ARBA" id="ARBA00001436"/>
    </source>
</evidence>
<dbReference type="SUPFAM" id="SSF55073">
    <property type="entry name" value="Nucleotide cyclase"/>
    <property type="match status" value="1"/>
</dbReference>
<accession>A0A2A2JD77</accession>
<protein>
    <recommendedName>
        <fullName evidence="3 14">Guanylate cyclase</fullName>
        <ecNumber evidence="3 14">4.6.1.2</ecNumber>
    </recommendedName>
</protein>
<dbReference type="GO" id="GO:0006935">
    <property type="term" value="P:chemotaxis"/>
    <property type="evidence" value="ECO:0007669"/>
    <property type="project" value="UniProtKB-ARBA"/>
</dbReference>
<keyword evidence="12 14" id="KW-0141">cGMP biosynthesis</keyword>
<keyword evidence="7 16" id="KW-1133">Transmembrane helix</keyword>
<dbReference type="SMART" id="SM00044">
    <property type="entry name" value="CYCc"/>
    <property type="match status" value="1"/>
</dbReference>
<dbReference type="PROSITE" id="PS00452">
    <property type="entry name" value="GUANYLATE_CYCLASE_1"/>
    <property type="match status" value="1"/>
</dbReference>
<dbReference type="GO" id="GO:0035556">
    <property type="term" value="P:intracellular signal transduction"/>
    <property type="evidence" value="ECO:0007669"/>
    <property type="project" value="InterPro"/>
</dbReference>
<evidence type="ECO:0000256" key="16">
    <source>
        <dbReference type="SAM" id="Phobius"/>
    </source>
</evidence>
<dbReference type="Gene3D" id="1.10.510.10">
    <property type="entry name" value="Transferase(Phosphotransferase) domain 1"/>
    <property type="match status" value="1"/>
</dbReference>
<keyword evidence="4 16" id="KW-0812">Transmembrane</keyword>
<evidence type="ECO:0000256" key="3">
    <source>
        <dbReference type="ARBA" id="ARBA00012202"/>
    </source>
</evidence>
<keyword evidence="6" id="KW-0547">Nucleotide-binding</keyword>
<feature type="transmembrane region" description="Helical" evidence="16">
    <location>
        <begin position="431"/>
        <end position="457"/>
    </location>
</feature>
<evidence type="ECO:0000259" key="18">
    <source>
        <dbReference type="PROSITE" id="PS50125"/>
    </source>
</evidence>
<dbReference type="Gene3D" id="3.30.70.1230">
    <property type="entry name" value="Nucleotide cyclase"/>
    <property type="match status" value="1"/>
</dbReference>
<dbReference type="GO" id="GO:0007168">
    <property type="term" value="P:receptor guanylyl cyclase signaling pathway"/>
    <property type="evidence" value="ECO:0007669"/>
    <property type="project" value="TreeGrafter"/>
</dbReference>
<keyword evidence="11 13" id="KW-0456">Lyase</keyword>
<evidence type="ECO:0000256" key="9">
    <source>
        <dbReference type="ARBA" id="ARBA00023170"/>
    </source>
</evidence>
<feature type="domain" description="Guanylate cyclase" evidence="18">
    <location>
        <begin position="832"/>
        <end position="962"/>
    </location>
</feature>
<dbReference type="EMBL" id="LIAE01010513">
    <property type="protein sequence ID" value="PAV59591.1"/>
    <property type="molecule type" value="Genomic_DNA"/>
</dbReference>
<dbReference type="Pfam" id="PF07714">
    <property type="entry name" value="PK_Tyr_Ser-Thr"/>
    <property type="match status" value="1"/>
</dbReference>
<dbReference type="InterPro" id="IPR001245">
    <property type="entry name" value="Ser-Thr/Tyr_kinase_cat_dom"/>
</dbReference>
<dbReference type="GO" id="GO:0004383">
    <property type="term" value="F:guanylate cyclase activity"/>
    <property type="evidence" value="ECO:0007669"/>
    <property type="project" value="UniProtKB-EC"/>
</dbReference>
<dbReference type="FunFam" id="3.30.70.1230:FF:000023">
    <property type="entry name" value="Guanylate cyclase"/>
    <property type="match status" value="1"/>
</dbReference>
<dbReference type="GO" id="GO:0004672">
    <property type="term" value="F:protein kinase activity"/>
    <property type="evidence" value="ECO:0007669"/>
    <property type="project" value="InterPro"/>
</dbReference>
<evidence type="ECO:0000256" key="2">
    <source>
        <dbReference type="ARBA" id="ARBA00004479"/>
    </source>
</evidence>
<keyword evidence="20" id="KW-1185">Reference proteome</keyword>
<keyword evidence="8 16" id="KW-0472">Membrane</keyword>
<dbReference type="Proteomes" id="UP000218231">
    <property type="component" value="Unassembled WGS sequence"/>
</dbReference>
<evidence type="ECO:0000313" key="20">
    <source>
        <dbReference type="Proteomes" id="UP000218231"/>
    </source>
</evidence>
<dbReference type="PANTHER" id="PTHR11920">
    <property type="entry name" value="GUANYLYL CYCLASE"/>
    <property type="match status" value="1"/>
</dbReference>
<evidence type="ECO:0000256" key="4">
    <source>
        <dbReference type="ARBA" id="ARBA00022692"/>
    </source>
</evidence>
<comment type="caution">
    <text evidence="19">The sequence shown here is derived from an EMBL/GenBank/DDBJ whole genome shotgun (WGS) entry which is preliminary data.</text>
</comment>
<keyword evidence="10" id="KW-0325">Glycoprotein</keyword>
<dbReference type="PROSITE" id="PS50125">
    <property type="entry name" value="GUANYLATE_CYCLASE_2"/>
    <property type="match status" value="1"/>
</dbReference>
<comment type="similarity">
    <text evidence="13">Belongs to the adenylyl cyclase class-4/guanylyl cyclase family.</text>
</comment>
<dbReference type="GO" id="GO:0004016">
    <property type="term" value="F:adenylate cyclase activity"/>
    <property type="evidence" value="ECO:0007669"/>
    <property type="project" value="TreeGrafter"/>
</dbReference>
<organism evidence="19 20">
    <name type="scientific">Diploscapter pachys</name>
    <dbReference type="NCBI Taxonomy" id="2018661"/>
    <lineage>
        <taxon>Eukaryota</taxon>
        <taxon>Metazoa</taxon>
        <taxon>Ecdysozoa</taxon>
        <taxon>Nematoda</taxon>
        <taxon>Chromadorea</taxon>
        <taxon>Rhabditida</taxon>
        <taxon>Rhabditina</taxon>
        <taxon>Rhabditomorpha</taxon>
        <taxon>Rhabditoidea</taxon>
        <taxon>Rhabditidae</taxon>
        <taxon>Diploscapter</taxon>
    </lineage>
</organism>
<gene>
    <name evidence="19" type="ORF">WR25_05196</name>
</gene>
<dbReference type="EC" id="4.6.1.2" evidence="3 14"/>
<evidence type="ECO:0000256" key="12">
    <source>
        <dbReference type="ARBA" id="ARBA00023293"/>
    </source>
</evidence>
<evidence type="ECO:0000313" key="19">
    <source>
        <dbReference type="EMBL" id="PAV59591.1"/>
    </source>
</evidence>
<dbReference type="GO" id="GO:0007635">
    <property type="term" value="P:chemosensory behavior"/>
    <property type="evidence" value="ECO:0007669"/>
    <property type="project" value="UniProtKB-ARBA"/>
</dbReference>
<evidence type="ECO:0000256" key="15">
    <source>
        <dbReference type="SAM" id="MobiDB-lite"/>
    </source>
</evidence>
<dbReference type="PANTHER" id="PTHR11920:SF495">
    <property type="entry name" value="RECEPTOR-TYPE GUANYLATE CYCLASE GCY-7"/>
    <property type="match status" value="1"/>
</dbReference>
<dbReference type="AlphaFoldDB" id="A0A2A2JD77"/>
<dbReference type="GO" id="GO:0005886">
    <property type="term" value="C:plasma membrane"/>
    <property type="evidence" value="ECO:0007669"/>
    <property type="project" value="TreeGrafter"/>
</dbReference>
<evidence type="ECO:0000259" key="17">
    <source>
        <dbReference type="PROSITE" id="PS50011"/>
    </source>
</evidence>
<dbReference type="Gene3D" id="3.40.50.2300">
    <property type="match status" value="2"/>
</dbReference>
<feature type="domain" description="Protein kinase" evidence="17">
    <location>
        <begin position="503"/>
        <end position="761"/>
    </location>
</feature>
<reference evidence="19 20" key="1">
    <citation type="journal article" date="2017" name="Curr. Biol.">
        <title>Genome architecture and evolution of a unichromosomal asexual nematode.</title>
        <authorList>
            <person name="Fradin H."/>
            <person name="Zegar C."/>
            <person name="Gutwein M."/>
            <person name="Lucas J."/>
            <person name="Kovtun M."/>
            <person name="Corcoran D."/>
            <person name="Baugh L.R."/>
            <person name="Kiontke K."/>
            <person name="Gunsalus K."/>
            <person name="Fitch D.H."/>
            <person name="Piano F."/>
        </authorList>
    </citation>
    <scope>NUCLEOTIDE SEQUENCE [LARGE SCALE GENOMIC DNA]</scope>
    <source>
        <strain evidence="19">PF1309</strain>
    </source>
</reference>
<dbReference type="SUPFAM" id="SSF56112">
    <property type="entry name" value="Protein kinase-like (PK-like)"/>
    <property type="match status" value="1"/>
</dbReference>
<evidence type="ECO:0000256" key="14">
    <source>
        <dbReference type="RuleBase" id="RU003431"/>
    </source>
</evidence>
<evidence type="ECO:0000256" key="13">
    <source>
        <dbReference type="RuleBase" id="RU000405"/>
    </source>
</evidence>
<dbReference type="InterPro" id="IPR050401">
    <property type="entry name" value="Cyclic_nucleotide_synthase"/>
</dbReference>
<dbReference type="Pfam" id="PF01094">
    <property type="entry name" value="ANF_receptor"/>
    <property type="match status" value="1"/>
</dbReference>
<keyword evidence="9" id="KW-0675">Receptor</keyword>
<dbReference type="InterPro" id="IPR018297">
    <property type="entry name" value="A/G_cyclase_CS"/>
</dbReference>
<dbReference type="InterPro" id="IPR001828">
    <property type="entry name" value="ANF_lig-bd_rcpt"/>
</dbReference>
<comment type="subcellular location">
    <subcellularLocation>
        <location evidence="2">Membrane</location>
        <topology evidence="2">Single-pass type I membrane protein</topology>
    </subcellularLocation>
</comment>
<evidence type="ECO:0000256" key="6">
    <source>
        <dbReference type="ARBA" id="ARBA00022741"/>
    </source>
</evidence>
<dbReference type="InterPro" id="IPR028082">
    <property type="entry name" value="Peripla_BP_I"/>
</dbReference>
<feature type="compositionally biased region" description="Polar residues" evidence="15">
    <location>
        <begin position="491"/>
        <end position="502"/>
    </location>
</feature>
<evidence type="ECO:0000256" key="7">
    <source>
        <dbReference type="ARBA" id="ARBA00022989"/>
    </source>
</evidence>
<dbReference type="InterPro" id="IPR001054">
    <property type="entry name" value="A/G_cyclase"/>
</dbReference>
<dbReference type="GO" id="GO:0005524">
    <property type="term" value="F:ATP binding"/>
    <property type="evidence" value="ECO:0007669"/>
    <property type="project" value="InterPro"/>
</dbReference>
<dbReference type="Pfam" id="PF00211">
    <property type="entry name" value="Guanylate_cyc"/>
    <property type="match status" value="1"/>
</dbReference>
<dbReference type="PROSITE" id="PS50011">
    <property type="entry name" value="PROTEIN_KINASE_DOM"/>
    <property type="match status" value="1"/>
</dbReference>
<feature type="region of interest" description="Disordered" evidence="15">
    <location>
        <begin position="477"/>
        <end position="502"/>
    </location>
</feature>
<dbReference type="InterPro" id="IPR011009">
    <property type="entry name" value="Kinase-like_dom_sf"/>
</dbReference>
<dbReference type="CDD" id="cd06352">
    <property type="entry name" value="PBP1_NPR_GC-like"/>
    <property type="match status" value="1"/>
</dbReference>
<dbReference type="GO" id="GO:0001653">
    <property type="term" value="F:peptide receptor activity"/>
    <property type="evidence" value="ECO:0007669"/>
    <property type="project" value="TreeGrafter"/>
</dbReference>
<dbReference type="STRING" id="2018661.A0A2A2JD77"/>
<dbReference type="OrthoDB" id="4062651at2759"/>
<evidence type="ECO:0000256" key="8">
    <source>
        <dbReference type="ARBA" id="ARBA00023136"/>
    </source>
</evidence>
<dbReference type="InterPro" id="IPR000719">
    <property type="entry name" value="Prot_kinase_dom"/>
</dbReference>
<name>A0A2A2JD77_9BILA</name>
<proteinExistence type="inferred from homology"/>